<organism evidence="2 3">
    <name type="scientific">Thalassospira povalilytica</name>
    <dbReference type="NCBI Taxonomy" id="732237"/>
    <lineage>
        <taxon>Bacteria</taxon>
        <taxon>Pseudomonadati</taxon>
        <taxon>Pseudomonadota</taxon>
        <taxon>Alphaproteobacteria</taxon>
        <taxon>Rhodospirillales</taxon>
        <taxon>Thalassospiraceae</taxon>
        <taxon>Thalassospira</taxon>
    </lineage>
</organism>
<dbReference type="RefSeq" id="WP_206927892.1">
    <property type="nucleotide sequence ID" value="NZ_JAEKJW010000003.1"/>
</dbReference>
<evidence type="ECO:0000256" key="1">
    <source>
        <dbReference type="SAM" id="MobiDB-lite"/>
    </source>
</evidence>
<sequence length="79" mass="8205">MGSLFSTPKPTAFGNPVAATSSETGTDTQASAEIAASEARKEALERRRYGRSSLITTSFRGLLSDRISGLGGGKNLLGE</sequence>
<comment type="caution">
    <text evidence="2">The sequence shown here is derived from an EMBL/GenBank/DDBJ whole genome shotgun (WGS) entry which is preliminary data.</text>
</comment>
<gene>
    <name evidence="2" type="ORF">JF547_15035</name>
</gene>
<reference evidence="2" key="1">
    <citation type="submission" date="2020-12" db="EMBL/GenBank/DDBJ databases">
        <title>Oil enriched cultivation method for isolating marine PHA-producing bacteria.</title>
        <authorList>
            <person name="Zheng W."/>
            <person name="Yu S."/>
            <person name="Huang Y."/>
        </authorList>
    </citation>
    <scope>NUCLEOTIDE SEQUENCE</scope>
    <source>
        <strain evidence="2">SY-2-3</strain>
    </source>
</reference>
<feature type="compositionally biased region" description="Polar residues" evidence="1">
    <location>
        <begin position="18"/>
        <end position="29"/>
    </location>
</feature>
<accession>A0A8I1M9C2</accession>
<proteinExistence type="predicted"/>
<name>A0A8I1M9C2_9PROT</name>
<evidence type="ECO:0000313" key="2">
    <source>
        <dbReference type="EMBL" id="MBN8197780.1"/>
    </source>
</evidence>
<dbReference type="AlphaFoldDB" id="A0A8I1M9C2"/>
<dbReference type="EMBL" id="JAEKJW010000003">
    <property type="protein sequence ID" value="MBN8197780.1"/>
    <property type="molecule type" value="Genomic_DNA"/>
</dbReference>
<evidence type="ECO:0000313" key="3">
    <source>
        <dbReference type="Proteomes" id="UP000664405"/>
    </source>
</evidence>
<feature type="region of interest" description="Disordered" evidence="1">
    <location>
        <begin position="1"/>
        <end position="29"/>
    </location>
</feature>
<protein>
    <submittedName>
        <fullName evidence="2">Uncharacterized protein</fullName>
    </submittedName>
</protein>
<dbReference type="Proteomes" id="UP000664405">
    <property type="component" value="Unassembled WGS sequence"/>
</dbReference>